<dbReference type="Pfam" id="PF16407">
    <property type="entry name" value="PKD_2"/>
    <property type="match status" value="1"/>
</dbReference>
<proteinExistence type="predicted"/>
<dbReference type="RefSeq" id="WP_022159983.1">
    <property type="nucleotide sequence ID" value="NZ_CABJFF010000008.1"/>
</dbReference>
<organism evidence="1 2">
    <name type="scientific">Odoribacter splanchnicus</name>
    <dbReference type="NCBI Taxonomy" id="28118"/>
    <lineage>
        <taxon>Bacteria</taxon>
        <taxon>Pseudomonadati</taxon>
        <taxon>Bacteroidota</taxon>
        <taxon>Bacteroidia</taxon>
        <taxon>Bacteroidales</taxon>
        <taxon>Odoribacteraceae</taxon>
        <taxon>Odoribacter</taxon>
    </lineage>
</organism>
<gene>
    <name evidence="1" type="ORF">DWW57_04535</name>
</gene>
<dbReference type="Proteomes" id="UP000284243">
    <property type="component" value="Unassembled WGS sequence"/>
</dbReference>
<dbReference type="PROSITE" id="PS51257">
    <property type="entry name" value="PROKAR_LIPOPROTEIN"/>
    <property type="match status" value="1"/>
</dbReference>
<accession>A0A412TV76</accession>
<evidence type="ECO:0000313" key="1">
    <source>
        <dbReference type="EMBL" id="RGU57764.1"/>
    </source>
</evidence>
<protein>
    <recommendedName>
        <fullName evidence="3">Lipoprotein</fullName>
    </recommendedName>
</protein>
<comment type="caution">
    <text evidence="1">The sequence shown here is derived from an EMBL/GenBank/DDBJ whole genome shotgun (WGS) entry which is preliminary data.</text>
</comment>
<reference evidence="1 2" key="1">
    <citation type="submission" date="2018-08" db="EMBL/GenBank/DDBJ databases">
        <title>A genome reference for cultivated species of the human gut microbiota.</title>
        <authorList>
            <person name="Zou Y."/>
            <person name="Xue W."/>
            <person name="Luo G."/>
        </authorList>
    </citation>
    <scope>NUCLEOTIDE SEQUENCE [LARGE SCALE GENOMIC DNA]</scope>
    <source>
        <strain evidence="1 2">AF16-14</strain>
    </source>
</reference>
<dbReference type="EMBL" id="QRYC01000004">
    <property type="protein sequence ID" value="RGU57764.1"/>
    <property type="molecule type" value="Genomic_DNA"/>
</dbReference>
<evidence type="ECO:0008006" key="3">
    <source>
        <dbReference type="Google" id="ProtNLM"/>
    </source>
</evidence>
<name>A0A412TV76_9BACT</name>
<dbReference type="AlphaFoldDB" id="A0A412TV76"/>
<dbReference type="InterPro" id="IPR032183">
    <property type="entry name" value="PKD-like"/>
</dbReference>
<sequence length="486" mass="55060">MNKIYILLLALLVMAGCYKDKGNYDYKTMYAIEIDGIDENKKYELWFGEPFTMPEPIIRFTDSTQAHDDLSYQWKLDTFVVSTEKCLNVTFGIEPQGWNDIFGAFIVKDERTGISYSQRFRVTLLSNFTNGWMWMTENQGKAELNMLASSKKFFQNVYTAVNNRELGPKAYGVVEHFDAGLNANGVLVMAGGPGSDGPVELDWSNLRKEVWTGEEFVGGSLPEDLQEIKAACFIKNYSCLVSGSGKLYVRYSPGGYLYQDRYPDFPFYGDYKLSSVVGYSFPPDYNVALFYEENEGRYLFLDNGELRGLDQVEDAGQKFSLVDPDKELIYLAPASQQQGKSLFYAVLRDKSDGKYYTQRFQFGIVGGQPTLTTIAQDVFPAVVNEKTRFAVGYTTKEAYYSQGAQIFRYNFELNDTPVAVADFKTGTITAFTLDSYGEQFGVCVQNGNTHDFYWTSTDGQEFEHVKQILGEVKGLIYKSGGSWKYE</sequence>
<evidence type="ECO:0000313" key="2">
    <source>
        <dbReference type="Proteomes" id="UP000284243"/>
    </source>
</evidence>